<dbReference type="CDD" id="cd00207">
    <property type="entry name" value="fer2"/>
    <property type="match status" value="1"/>
</dbReference>
<evidence type="ECO:0000259" key="7">
    <source>
        <dbReference type="PROSITE" id="PS51384"/>
    </source>
</evidence>
<evidence type="ECO:0000256" key="3">
    <source>
        <dbReference type="ARBA" id="ARBA00022827"/>
    </source>
</evidence>
<evidence type="ECO:0000313" key="8">
    <source>
        <dbReference type="EMBL" id="MBD3363874.1"/>
    </source>
</evidence>
<dbReference type="InterPro" id="IPR017927">
    <property type="entry name" value="FAD-bd_FR_type"/>
</dbReference>
<evidence type="ECO:0000256" key="1">
    <source>
        <dbReference type="ARBA" id="ARBA00022448"/>
    </source>
</evidence>
<feature type="domain" description="FAD-binding FR-type" evidence="7">
    <location>
        <begin position="133"/>
        <end position="237"/>
    </location>
</feature>
<dbReference type="Pfam" id="PF00175">
    <property type="entry name" value="NAD_binding_1"/>
    <property type="match status" value="1"/>
</dbReference>
<dbReference type="AlphaFoldDB" id="A0A9D5K959"/>
<dbReference type="Pfam" id="PF00111">
    <property type="entry name" value="Fer2"/>
    <property type="match status" value="1"/>
</dbReference>
<dbReference type="InterPro" id="IPR012675">
    <property type="entry name" value="Beta-grasp_dom_sf"/>
</dbReference>
<reference evidence="8" key="1">
    <citation type="submission" date="2019-11" db="EMBL/GenBank/DDBJ databases">
        <title>Microbial mats filling the niche in hypersaline microbial mats.</title>
        <authorList>
            <person name="Wong H.L."/>
            <person name="Macleod F.I."/>
            <person name="White R.A. III"/>
            <person name="Burns B.P."/>
        </authorList>
    </citation>
    <scope>NUCLEOTIDE SEQUENCE</scope>
    <source>
        <strain evidence="8">Bin_327</strain>
    </source>
</reference>
<dbReference type="InterPro" id="IPR001433">
    <property type="entry name" value="OxRdtase_FAD/NAD-bd"/>
</dbReference>
<accession>A0A9D5K959</accession>
<protein>
    <submittedName>
        <fullName evidence="8">2Fe-2S iron-sulfur cluster binding domain-containing protein</fullName>
    </submittedName>
</protein>
<evidence type="ECO:0000256" key="4">
    <source>
        <dbReference type="ARBA" id="ARBA00023004"/>
    </source>
</evidence>
<evidence type="ECO:0000313" key="9">
    <source>
        <dbReference type="Proteomes" id="UP000630660"/>
    </source>
</evidence>
<feature type="transmembrane region" description="Helical" evidence="5">
    <location>
        <begin position="7"/>
        <end position="29"/>
    </location>
</feature>
<comment type="caution">
    <text evidence="8">The sequence shown here is derived from an EMBL/GenBank/DDBJ whole genome shotgun (WGS) entry which is preliminary data.</text>
</comment>
<dbReference type="InterPro" id="IPR001709">
    <property type="entry name" value="Flavoprot_Pyr_Nucl_cyt_Rdtase"/>
</dbReference>
<dbReference type="GO" id="GO:0051536">
    <property type="term" value="F:iron-sulfur cluster binding"/>
    <property type="evidence" value="ECO:0007669"/>
    <property type="project" value="InterPro"/>
</dbReference>
<name>A0A9D5K959_UNCW3</name>
<keyword evidence="4" id="KW-0408">Iron</keyword>
<dbReference type="Gene3D" id="3.10.20.30">
    <property type="match status" value="1"/>
</dbReference>
<dbReference type="GO" id="GO:0016491">
    <property type="term" value="F:oxidoreductase activity"/>
    <property type="evidence" value="ECO:0007669"/>
    <property type="project" value="InterPro"/>
</dbReference>
<dbReference type="PRINTS" id="PR00410">
    <property type="entry name" value="PHEHYDRXLASE"/>
</dbReference>
<dbReference type="Gene3D" id="2.40.30.10">
    <property type="entry name" value="Translation factors"/>
    <property type="match status" value="1"/>
</dbReference>
<evidence type="ECO:0000256" key="2">
    <source>
        <dbReference type="ARBA" id="ARBA00022630"/>
    </source>
</evidence>
<gene>
    <name evidence="8" type="ORF">GF359_01520</name>
</gene>
<proteinExistence type="predicted"/>
<evidence type="ECO:0000256" key="5">
    <source>
        <dbReference type="SAM" id="Phobius"/>
    </source>
</evidence>
<dbReference type="InterPro" id="IPR008333">
    <property type="entry name" value="Cbr1-like_FAD-bd_dom"/>
</dbReference>
<dbReference type="InterPro" id="IPR036010">
    <property type="entry name" value="2Fe-2S_ferredoxin-like_sf"/>
</dbReference>
<dbReference type="SUPFAM" id="SSF54292">
    <property type="entry name" value="2Fe-2S ferredoxin-like"/>
    <property type="match status" value="1"/>
</dbReference>
<organism evidence="8 9">
    <name type="scientific">candidate division WOR-3 bacterium</name>
    <dbReference type="NCBI Taxonomy" id="2052148"/>
    <lineage>
        <taxon>Bacteria</taxon>
        <taxon>Bacteria division WOR-3</taxon>
    </lineage>
</organism>
<dbReference type="InterPro" id="IPR017938">
    <property type="entry name" value="Riboflavin_synthase-like_b-brl"/>
</dbReference>
<dbReference type="PROSITE" id="PS51384">
    <property type="entry name" value="FAD_FR"/>
    <property type="match status" value="1"/>
</dbReference>
<dbReference type="InterPro" id="IPR039261">
    <property type="entry name" value="FNR_nucleotide-bd"/>
</dbReference>
<feature type="domain" description="2Fe-2S ferredoxin-type" evidence="6">
    <location>
        <begin position="37"/>
        <end position="130"/>
    </location>
</feature>
<dbReference type="Proteomes" id="UP000630660">
    <property type="component" value="Unassembled WGS sequence"/>
</dbReference>
<keyword evidence="3" id="KW-0274">FAD</keyword>
<dbReference type="SUPFAM" id="SSF52343">
    <property type="entry name" value="Ferredoxin reductase-like, C-terminal NADP-linked domain"/>
    <property type="match status" value="1"/>
</dbReference>
<dbReference type="PRINTS" id="PR00371">
    <property type="entry name" value="FPNCR"/>
</dbReference>
<keyword evidence="1" id="KW-0813">Transport</keyword>
<evidence type="ECO:0000259" key="6">
    <source>
        <dbReference type="PROSITE" id="PS51085"/>
    </source>
</evidence>
<keyword evidence="5" id="KW-0812">Transmembrane</keyword>
<dbReference type="PROSITE" id="PS51085">
    <property type="entry name" value="2FE2S_FER_2"/>
    <property type="match status" value="1"/>
</dbReference>
<dbReference type="SUPFAM" id="SSF63380">
    <property type="entry name" value="Riboflavin synthase domain-like"/>
    <property type="match status" value="1"/>
</dbReference>
<dbReference type="InterPro" id="IPR001041">
    <property type="entry name" value="2Fe-2S_ferredoxin-type"/>
</dbReference>
<dbReference type="Pfam" id="PF00970">
    <property type="entry name" value="FAD_binding_6"/>
    <property type="match status" value="1"/>
</dbReference>
<keyword evidence="2" id="KW-0285">Flavoprotein</keyword>
<keyword evidence="5" id="KW-0472">Membrane</keyword>
<keyword evidence="5" id="KW-1133">Transmembrane helix</keyword>
<dbReference type="EMBL" id="WJKJ01000045">
    <property type="protein sequence ID" value="MBD3363874.1"/>
    <property type="molecule type" value="Genomic_DNA"/>
</dbReference>
<dbReference type="PANTHER" id="PTHR43644">
    <property type="entry name" value="NA(+)-TRANSLOCATING NADH-QUINONE REDUCTASE SUBUNIT"/>
    <property type="match status" value="1"/>
</dbReference>
<sequence>MSEVLRSALISVGVISGVGAFLALLLVIAERFIANYGEVKIDINKGDKELTVQGGGSLLETLASQKIFIPSACGGRGTCAYCKVKVAEGVGPILPTEEPYLDDTERKEGVRLACQVKVRQELKIAIPEELLAIKEYNCVCERIKDLTYDIKELRLKLPEPMKYTPGQYIQFRAPKYKGSPGEVYRAYSISSDPKDEGYVELVIRKVPGGICTTYIFEHLAEGDEILINGPYGEFGLTDTRASMIFIAGGSGIAPIKCLLHQIANDGVNRKGIFFFGVRALKDLFMTDEMEAFEKEIPDFRFVPALSQPEEKDDWKGETGRITEVVARYLDSQKDASEYEGYLCGSPGMIDASVAVLTDSGIPAERIFYDKFA</sequence>
<dbReference type="PANTHER" id="PTHR43644:SF1">
    <property type="entry name" value="NAD(P)H-FLAVIN REDUCTASE"/>
    <property type="match status" value="1"/>
</dbReference>
<dbReference type="Gene3D" id="3.40.50.80">
    <property type="entry name" value="Nucleotide-binding domain of ferredoxin-NADP reductase (FNR) module"/>
    <property type="match status" value="1"/>
</dbReference>